<sequence>MADGAMTIGLTPTKVSSAQSCSGRLLISGEECLEQSYKRSPNYRISSISSRRTLPVECVACGGCAPQKPLAASCWLALTLNSVHVPASLASWPYVFVSRGSSAVCLPGHQ</sequence>
<organism evidence="1 2">
    <name type="scientific">Portunus trituberculatus</name>
    <name type="common">Swimming crab</name>
    <name type="synonym">Neptunus trituberculatus</name>
    <dbReference type="NCBI Taxonomy" id="210409"/>
    <lineage>
        <taxon>Eukaryota</taxon>
        <taxon>Metazoa</taxon>
        <taxon>Ecdysozoa</taxon>
        <taxon>Arthropoda</taxon>
        <taxon>Crustacea</taxon>
        <taxon>Multicrustacea</taxon>
        <taxon>Malacostraca</taxon>
        <taxon>Eumalacostraca</taxon>
        <taxon>Eucarida</taxon>
        <taxon>Decapoda</taxon>
        <taxon>Pleocyemata</taxon>
        <taxon>Brachyura</taxon>
        <taxon>Eubrachyura</taxon>
        <taxon>Portunoidea</taxon>
        <taxon>Portunidae</taxon>
        <taxon>Portuninae</taxon>
        <taxon>Portunus</taxon>
    </lineage>
</organism>
<accession>A0A5B7ENT2</accession>
<evidence type="ECO:0000313" key="1">
    <source>
        <dbReference type="EMBL" id="MPC34947.1"/>
    </source>
</evidence>
<dbReference type="Proteomes" id="UP000324222">
    <property type="component" value="Unassembled WGS sequence"/>
</dbReference>
<reference evidence="1 2" key="1">
    <citation type="submission" date="2019-05" db="EMBL/GenBank/DDBJ databases">
        <title>Another draft genome of Portunus trituberculatus and its Hox gene families provides insights of decapod evolution.</title>
        <authorList>
            <person name="Jeong J.-H."/>
            <person name="Song I."/>
            <person name="Kim S."/>
            <person name="Choi T."/>
            <person name="Kim D."/>
            <person name="Ryu S."/>
            <person name="Kim W."/>
        </authorList>
    </citation>
    <scope>NUCLEOTIDE SEQUENCE [LARGE SCALE GENOMIC DNA]</scope>
    <source>
        <tissue evidence="1">Muscle</tissue>
    </source>
</reference>
<dbReference type="AlphaFoldDB" id="A0A5B7ENT2"/>
<protein>
    <submittedName>
        <fullName evidence="1">Uncharacterized protein</fullName>
    </submittedName>
</protein>
<name>A0A5B7ENT2_PORTR</name>
<comment type="caution">
    <text evidence="1">The sequence shown here is derived from an EMBL/GenBank/DDBJ whole genome shotgun (WGS) entry which is preliminary data.</text>
</comment>
<evidence type="ECO:0000313" key="2">
    <source>
        <dbReference type="Proteomes" id="UP000324222"/>
    </source>
</evidence>
<proteinExistence type="predicted"/>
<keyword evidence="2" id="KW-1185">Reference proteome</keyword>
<gene>
    <name evidence="1" type="ORF">E2C01_028353</name>
</gene>
<dbReference type="EMBL" id="VSRR010003164">
    <property type="protein sequence ID" value="MPC34947.1"/>
    <property type="molecule type" value="Genomic_DNA"/>
</dbReference>